<comment type="similarity">
    <text evidence="2">Belongs to the IWS1 family.</text>
</comment>
<dbReference type="Pfam" id="PF08711">
    <property type="entry name" value="Med26"/>
    <property type="match status" value="1"/>
</dbReference>
<dbReference type="InterPro" id="IPR035441">
    <property type="entry name" value="TFIIS/LEDGF_dom_sf"/>
</dbReference>
<feature type="region of interest" description="Disordered" evidence="4">
    <location>
        <begin position="104"/>
        <end position="176"/>
    </location>
</feature>
<proteinExistence type="inferred from homology"/>
<gene>
    <name evidence="6" type="ORF">AMS68_007015</name>
</gene>
<comment type="function">
    <text evidence="1">Transcription factor involved in RNA polymerase II transcription regulation. May function in both SPT15/TBP post-recruitment and recruitment steps of transcription.</text>
</comment>
<dbReference type="EMBL" id="CP051143">
    <property type="protein sequence ID" value="QIX01498.1"/>
    <property type="molecule type" value="Genomic_DNA"/>
</dbReference>
<evidence type="ECO:0000256" key="1">
    <source>
        <dbReference type="ARBA" id="ARBA00037349"/>
    </source>
</evidence>
<evidence type="ECO:0000259" key="5">
    <source>
        <dbReference type="PROSITE" id="PS51319"/>
    </source>
</evidence>
<accession>A0A6H0Y3S9</accession>
<keyword evidence="3" id="KW-0539">Nucleus</keyword>
<dbReference type="PANTHER" id="PTHR46010:SF1">
    <property type="entry name" value="PROTEIN IWS1 HOMOLOG"/>
    <property type="match status" value="1"/>
</dbReference>
<evidence type="ECO:0000256" key="4">
    <source>
        <dbReference type="SAM" id="MobiDB-lite"/>
    </source>
</evidence>
<dbReference type="OrthoDB" id="21124at2759"/>
<name>A0A6H0Y3S9_9PEZI</name>
<feature type="compositionally biased region" description="Basic and acidic residues" evidence="4">
    <location>
        <begin position="144"/>
        <end position="161"/>
    </location>
</feature>
<evidence type="ECO:0000313" key="6">
    <source>
        <dbReference type="EMBL" id="QIX01498.1"/>
    </source>
</evidence>
<dbReference type="PANTHER" id="PTHR46010">
    <property type="entry name" value="PROTEIN IWS1 HOMOLOG"/>
    <property type="match status" value="1"/>
</dbReference>
<keyword evidence="7" id="KW-1185">Reference proteome</keyword>
<protein>
    <recommendedName>
        <fullName evidence="5">TFIIS N-terminal domain-containing protein</fullName>
    </recommendedName>
</protein>
<dbReference type="PROSITE" id="PS51319">
    <property type="entry name" value="TFIIS_N"/>
    <property type="match status" value="1"/>
</dbReference>
<dbReference type="GO" id="GO:0005634">
    <property type="term" value="C:nucleus"/>
    <property type="evidence" value="ECO:0007669"/>
    <property type="project" value="UniProtKB-SubCell"/>
</dbReference>
<evidence type="ECO:0000256" key="2">
    <source>
        <dbReference type="ARBA" id="ARBA00037992"/>
    </source>
</evidence>
<feature type="compositionally biased region" description="Acidic residues" evidence="4">
    <location>
        <begin position="50"/>
        <end position="80"/>
    </location>
</feature>
<reference evidence="6 7" key="1">
    <citation type="journal article" date="2016" name="Sci. Rep.">
        <title>Peltaster fructicola genome reveals evolution from an invasive phytopathogen to an ectophytic parasite.</title>
        <authorList>
            <person name="Xu C."/>
            <person name="Chen H."/>
            <person name="Gleason M.L."/>
            <person name="Xu J.R."/>
            <person name="Liu H."/>
            <person name="Zhang R."/>
            <person name="Sun G."/>
        </authorList>
    </citation>
    <scope>NUCLEOTIDE SEQUENCE [LARGE SCALE GENOMIC DNA]</scope>
    <source>
        <strain evidence="6 7">LNHT1506</strain>
    </source>
</reference>
<sequence length="421" mass="46873">MEDLEDGGSPILDNIEEPQGNQDPGDPLQPEIEEEHEPNAPISDPTADPDVLEDGAPDEQADPDNDPALDIDPDEESELDELDEAQFDDFDAEAANIVVPVAVDETNVGQLGVHKRKRTEEEERERKRKKGGSARAQDEETLTPEERRRRALERKMDEALRTNKPSRKRGQGIDVQDQGDQDLMNMRSMMVAACRKDSDARKGGEPASHKLILLPKVVELLNRNTLKQAILDPEIDILSAVRLFLEPAEEDAALPNYQIQRELFKFLTGLQMTKEALLASHIGKVIMFYTKSDQPQATIKRQAEKLLQSWMGVVLNRKRSSKAQQFEKRQFDPVASSQRAAANPSQLDRAAVMEEKRRKALQAPGPLNRARVEGGLGTYTITPVNTLSNQTQVTKRMGAGGEAFKRLAARIQPVKGGVGRK</sequence>
<dbReference type="SUPFAM" id="SSF47676">
    <property type="entry name" value="Conserved domain common to transcription factors TFIIS, elongin A, CRSP70"/>
    <property type="match status" value="1"/>
</dbReference>
<dbReference type="AlphaFoldDB" id="A0A6H0Y3S9"/>
<feature type="domain" description="TFIIS N-terminal" evidence="5">
    <location>
        <begin position="239"/>
        <end position="317"/>
    </location>
</feature>
<comment type="subcellular location">
    <subcellularLocation>
        <location evidence="3">Nucleus</location>
    </subcellularLocation>
</comment>
<dbReference type="InterPro" id="IPR051037">
    <property type="entry name" value="RNAPII_TF_IWS1"/>
</dbReference>
<dbReference type="GO" id="GO:0016973">
    <property type="term" value="P:poly(A)+ mRNA export from nucleus"/>
    <property type="evidence" value="ECO:0007669"/>
    <property type="project" value="TreeGrafter"/>
</dbReference>
<dbReference type="InterPro" id="IPR017923">
    <property type="entry name" value="TFIIS_N"/>
</dbReference>
<evidence type="ECO:0000256" key="3">
    <source>
        <dbReference type="PROSITE-ProRule" id="PRU00649"/>
    </source>
</evidence>
<organism evidence="6 7">
    <name type="scientific">Peltaster fructicola</name>
    <dbReference type="NCBI Taxonomy" id="286661"/>
    <lineage>
        <taxon>Eukaryota</taxon>
        <taxon>Fungi</taxon>
        <taxon>Dikarya</taxon>
        <taxon>Ascomycota</taxon>
        <taxon>Pezizomycotina</taxon>
        <taxon>Dothideomycetes</taxon>
        <taxon>Dothideomycetes incertae sedis</taxon>
        <taxon>Peltaster</taxon>
    </lineage>
</organism>
<dbReference type="Gene3D" id="1.20.930.10">
    <property type="entry name" value="Conserved domain common to transcription factors TFIIS, elongin A, CRSP70"/>
    <property type="match status" value="1"/>
</dbReference>
<feature type="region of interest" description="Disordered" evidence="4">
    <location>
        <begin position="1"/>
        <end position="80"/>
    </location>
</feature>
<evidence type="ECO:0000313" key="7">
    <source>
        <dbReference type="Proteomes" id="UP000503462"/>
    </source>
</evidence>
<dbReference type="Proteomes" id="UP000503462">
    <property type="component" value="Chromosome 5"/>
</dbReference>